<evidence type="ECO:0000313" key="2">
    <source>
        <dbReference type="Proteomes" id="UP000215914"/>
    </source>
</evidence>
<protein>
    <submittedName>
        <fullName evidence="1">Uncharacterized protein</fullName>
    </submittedName>
</protein>
<reference evidence="2" key="1">
    <citation type="journal article" date="2017" name="Nature">
        <title>The sunflower genome provides insights into oil metabolism, flowering and Asterid evolution.</title>
        <authorList>
            <person name="Badouin H."/>
            <person name="Gouzy J."/>
            <person name="Grassa C.J."/>
            <person name="Murat F."/>
            <person name="Staton S.E."/>
            <person name="Cottret L."/>
            <person name="Lelandais-Briere C."/>
            <person name="Owens G.L."/>
            <person name="Carrere S."/>
            <person name="Mayjonade B."/>
            <person name="Legrand L."/>
            <person name="Gill N."/>
            <person name="Kane N.C."/>
            <person name="Bowers J.E."/>
            <person name="Hubner S."/>
            <person name="Bellec A."/>
            <person name="Berard A."/>
            <person name="Berges H."/>
            <person name="Blanchet N."/>
            <person name="Boniface M.C."/>
            <person name="Brunel D."/>
            <person name="Catrice O."/>
            <person name="Chaidir N."/>
            <person name="Claudel C."/>
            <person name="Donnadieu C."/>
            <person name="Faraut T."/>
            <person name="Fievet G."/>
            <person name="Helmstetter N."/>
            <person name="King M."/>
            <person name="Knapp S.J."/>
            <person name="Lai Z."/>
            <person name="Le Paslier M.C."/>
            <person name="Lippi Y."/>
            <person name="Lorenzon L."/>
            <person name="Mandel J.R."/>
            <person name="Marage G."/>
            <person name="Marchand G."/>
            <person name="Marquand E."/>
            <person name="Bret-Mestries E."/>
            <person name="Morien E."/>
            <person name="Nambeesan S."/>
            <person name="Nguyen T."/>
            <person name="Pegot-Espagnet P."/>
            <person name="Pouilly N."/>
            <person name="Raftis F."/>
            <person name="Sallet E."/>
            <person name="Schiex T."/>
            <person name="Thomas J."/>
            <person name="Vandecasteele C."/>
            <person name="Vares D."/>
            <person name="Vear F."/>
            <person name="Vautrin S."/>
            <person name="Crespi M."/>
            <person name="Mangin B."/>
            <person name="Burke J.M."/>
            <person name="Salse J."/>
            <person name="Munos S."/>
            <person name="Vincourt P."/>
            <person name="Rieseberg L.H."/>
            <person name="Langlade N.B."/>
        </authorList>
    </citation>
    <scope>NUCLEOTIDE SEQUENCE [LARGE SCALE GENOMIC DNA]</scope>
    <source>
        <strain evidence="2">cv. SF193</strain>
    </source>
</reference>
<organism evidence="1 2">
    <name type="scientific">Helianthus annuus</name>
    <name type="common">Common sunflower</name>
    <dbReference type="NCBI Taxonomy" id="4232"/>
    <lineage>
        <taxon>Eukaryota</taxon>
        <taxon>Viridiplantae</taxon>
        <taxon>Streptophyta</taxon>
        <taxon>Embryophyta</taxon>
        <taxon>Tracheophyta</taxon>
        <taxon>Spermatophyta</taxon>
        <taxon>Magnoliopsida</taxon>
        <taxon>eudicotyledons</taxon>
        <taxon>Gunneridae</taxon>
        <taxon>Pentapetalae</taxon>
        <taxon>asterids</taxon>
        <taxon>campanulids</taxon>
        <taxon>Asterales</taxon>
        <taxon>Asteraceae</taxon>
        <taxon>Asteroideae</taxon>
        <taxon>Heliantheae alliance</taxon>
        <taxon>Heliantheae</taxon>
        <taxon>Helianthus</taxon>
    </lineage>
</organism>
<evidence type="ECO:0000313" key="1">
    <source>
        <dbReference type="EMBL" id="OTF98677.1"/>
    </source>
</evidence>
<dbReference type="EMBL" id="CM007903">
    <property type="protein sequence ID" value="OTF98677.1"/>
    <property type="molecule type" value="Genomic_DNA"/>
</dbReference>
<dbReference type="Proteomes" id="UP000215914">
    <property type="component" value="Chromosome 14"/>
</dbReference>
<sequence length="51" mass="6095">MLNPILSRGAYSHDFRFLFCLNLRDMMFLILEDREEHKIENDGSGTYRESI</sequence>
<name>A0A251SIM5_HELAN</name>
<keyword evidence="2" id="KW-1185">Reference proteome</keyword>
<proteinExistence type="predicted"/>
<gene>
    <name evidence="1" type="ORF">HannXRQ_Chr14g0448251</name>
</gene>
<accession>A0A251SIM5</accession>
<dbReference type="AlphaFoldDB" id="A0A251SIM5"/>
<dbReference type="InParanoid" id="A0A251SIM5"/>